<dbReference type="InterPro" id="IPR003591">
    <property type="entry name" value="Leu-rich_rpt_typical-subtyp"/>
</dbReference>
<dbReference type="SUPFAM" id="SSF52058">
    <property type="entry name" value="L domain-like"/>
    <property type="match status" value="2"/>
</dbReference>
<dbReference type="InterPro" id="IPR026906">
    <property type="entry name" value="LRR_5"/>
</dbReference>
<dbReference type="InterPro" id="IPR050467">
    <property type="entry name" value="LRFN"/>
</dbReference>
<evidence type="ECO:0000256" key="1">
    <source>
        <dbReference type="ARBA" id="ARBA00022614"/>
    </source>
</evidence>
<evidence type="ECO:0000313" key="5">
    <source>
        <dbReference type="EMBL" id="CAF0909517.1"/>
    </source>
</evidence>
<dbReference type="Proteomes" id="UP000663879">
    <property type="component" value="Unassembled WGS sequence"/>
</dbReference>
<keyword evidence="2 4" id="KW-0732">Signal</keyword>
<protein>
    <submittedName>
        <fullName evidence="5">Uncharacterized protein</fullName>
    </submittedName>
</protein>
<dbReference type="GO" id="GO:0016020">
    <property type="term" value="C:membrane"/>
    <property type="evidence" value="ECO:0007669"/>
    <property type="project" value="UniProtKB-SubCell"/>
</dbReference>
<keyword evidence="1" id="KW-0433">Leucine-rich repeat</keyword>
<sequence length="501" mass="58282">MKFQKTQIFLFLFSNFLRCIESTEWFTKINSNDGIVFYQDKTIVLDEFSTPSKLKCIQTCLSFDSSCQFFKHNKKEICTIFISIEKDFFYGKTNIYLREKKLPRVHFLNNSFLDQSELVRLSQTSIDLFRSGLSQIVPYAFELCNRVETLNLSFNNLTKIYSKSFYGMTKLKRLIMSFNQISLLESNVFQDLPALYILELNNNLIANIDENLFNNLQELEMIILNSNQIETLVNYTFKNLIKLKRINLASNKLKSIDLIFLNLDQFYLLDVSFNQINTIHNDTFKALRKIQEIYLGNNKISEINSEIFKGLENLKILRLGMNEINKINSNFSLDLSNLTDLEFSYNNLSFIESNFFQGFVKLVDLRLYACNIKSINLDSLVKLNYLNLGFNQIQYFSQNLSSLTILLLNSNPLGNLSYPLITSQNSSLRDLDISDCLLKSIDFNYLRSLSLLKILRISGNSIPFNNQSFTGFKSLEQIFLDKTEVDIYKNIFTNITLSIKT</sequence>
<dbReference type="PANTHER" id="PTHR45842">
    <property type="entry name" value="SYNAPTIC ADHESION-LIKE MOLECULE SALM"/>
    <property type="match status" value="1"/>
</dbReference>
<gene>
    <name evidence="5" type="ORF">OXX778_LOCUS11825</name>
</gene>
<dbReference type="EMBL" id="CAJNOC010002053">
    <property type="protein sequence ID" value="CAF0909517.1"/>
    <property type="molecule type" value="Genomic_DNA"/>
</dbReference>
<keyword evidence="3" id="KW-0677">Repeat</keyword>
<evidence type="ECO:0000256" key="4">
    <source>
        <dbReference type="SAM" id="SignalP"/>
    </source>
</evidence>
<comment type="caution">
    <text evidence="5">The sequence shown here is derived from an EMBL/GenBank/DDBJ whole genome shotgun (WGS) entry which is preliminary data.</text>
</comment>
<dbReference type="PANTHER" id="PTHR45842:SF22">
    <property type="entry name" value="INSULIN-LIKE GROWTH FACTOR-BINDING PROTEIN COMPLEX ACID LABILE SUBUNIT ISOFORM X1"/>
    <property type="match status" value="1"/>
</dbReference>
<dbReference type="AlphaFoldDB" id="A0A814A795"/>
<dbReference type="Pfam" id="PF13855">
    <property type="entry name" value="LRR_8"/>
    <property type="match status" value="1"/>
</dbReference>
<dbReference type="Gene3D" id="3.80.10.10">
    <property type="entry name" value="Ribonuclease Inhibitor"/>
    <property type="match status" value="3"/>
</dbReference>
<proteinExistence type="predicted"/>
<reference evidence="5" key="1">
    <citation type="submission" date="2021-02" db="EMBL/GenBank/DDBJ databases">
        <authorList>
            <person name="Nowell W R."/>
        </authorList>
    </citation>
    <scope>NUCLEOTIDE SEQUENCE</scope>
    <source>
        <strain evidence="5">Ploen Becks lab</strain>
    </source>
</reference>
<feature type="chain" id="PRO_5032715053" evidence="4">
    <location>
        <begin position="23"/>
        <end position="501"/>
    </location>
</feature>
<feature type="signal peptide" evidence="4">
    <location>
        <begin position="1"/>
        <end position="22"/>
    </location>
</feature>
<dbReference type="InterPro" id="IPR032675">
    <property type="entry name" value="LRR_dom_sf"/>
</dbReference>
<evidence type="ECO:0000256" key="2">
    <source>
        <dbReference type="ARBA" id="ARBA00022729"/>
    </source>
</evidence>
<organism evidence="5 6">
    <name type="scientific">Brachionus calyciflorus</name>
    <dbReference type="NCBI Taxonomy" id="104777"/>
    <lineage>
        <taxon>Eukaryota</taxon>
        <taxon>Metazoa</taxon>
        <taxon>Spiralia</taxon>
        <taxon>Gnathifera</taxon>
        <taxon>Rotifera</taxon>
        <taxon>Eurotatoria</taxon>
        <taxon>Monogononta</taxon>
        <taxon>Pseudotrocha</taxon>
        <taxon>Ploima</taxon>
        <taxon>Brachionidae</taxon>
        <taxon>Brachionus</taxon>
    </lineage>
</organism>
<dbReference type="Pfam" id="PF13306">
    <property type="entry name" value="LRR_5"/>
    <property type="match status" value="2"/>
</dbReference>
<dbReference type="SMART" id="SM00369">
    <property type="entry name" value="LRR_TYP"/>
    <property type="match status" value="10"/>
</dbReference>
<evidence type="ECO:0000256" key="3">
    <source>
        <dbReference type="ARBA" id="ARBA00022737"/>
    </source>
</evidence>
<dbReference type="PROSITE" id="PS51450">
    <property type="entry name" value="LRR"/>
    <property type="match status" value="1"/>
</dbReference>
<accession>A0A814A795</accession>
<name>A0A814A795_9BILA</name>
<keyword evidence="6" id="KW-1185">Reference proteome</keyword>
<evidence type="ECO:0000313" key="6">
    <source>
        <dbReference type="Proteomes" id="UP000663879"/>
    </source>
</evidence>
<dbReference type="OrthoDB" id="8023798at2759"/>
<dbReference type="InterPro" id="IPR001611">
    <property type="entry name" value="Leu-rich_rpt"/>
</dbReference>
<dbReference type="SMART" id="SM00365">
    <property type="entry name" value="LRR_SD22"/>
    <property type="match status" value="7"/>
</dbReference>